<keyword evidence="2" id="KW-1185">Reference proteome</keyword>
<gene>
    <name evidence="1" type="ORF">FGO68_gene10826</name>
</gene>
<proteinExistence type="predicted"/>
<comment type="caution">
    <text evidence="1">The sequence shown here is derived from an EMBL/GenBank/DDBJ whole genome shotgun (WGS) entry which is preliminary data.</text>
</comment>
<protein>
    <submittedName>
        <fullName evidence="1">Uncharacterized protein</fullName>
    </submittedName>
</protein>
<accession>A0A8J8P2G8</accession>
<evidence type="ECO:0000313" key="1">
    <source>
        <dbReference type="EMBL" id="TNV84416.1"/>
    </source>
</evidence>
<name>A0A8J8P2G8_HALGN</name>
<dbReference type="AlphaFoldDB" id="A0A8J8P2G8"/>
<dbReference type="EMBL" id="RRYP01002788">
    <property type="protein sequence ID" value="TNV84416.1"/>
    <property type="molecule type" value="Genomic_DNA"/>
</dbReference>
<organism evidence="1 2">
    <name type="scientific">Halteria grandinella</name>
    <dbReference type="NCBI Taxonomy" id="5974"/>
    <lineage>
        <taxon>Eukaryota</taxon>
        <taxon>Sar</taxon>
        <taxon>Alveolata</taxon>
        <taxon>Ciliophora</taxon>
        <taxon>Intramacronucleata</taxon>
        <taxon>Spirotrichea</taxon>
        <taxon>Stichotrichia</taxon>
        <taxon>Sporadotrichida</taxon>
        <taxon>Halteriidae</taxon>
        <taxon>Halteria</taxon>
    </lineage>
</organism>
<evidence type="ECO:0000313" key="2">
    <source>
        <dbReference type="Proteomes" id="UP000785679"/>
    </source>
</evidence>
<sequence>MVDQPQYDINIFERNIVIFRLCCLFKVYCQWGTQLIDQPKPRPLCQLCVQGDKGGLQSDYQPVHASPLRVQPPSRPRAAPPSIQVIEVDGRHGAEDEPRSAKNGG</sequence>
<dbReference type="Proteomes" id="UP000785679">
    <property type="component" value="Unassembled WGS sequence"/>
</dbReference>
<reference evidence="1" key="1">
    <citation type="submission" date="2019-06" db="EMBL/GenBank/DDBJ databases">
        <authorList>
            <person name="Zheng W."/>
        </authorList>
    </citation>
    <scope>NUCLEOTIDE SEQUENCE</scope>
    <source>
        <strain evidence="1">QDHG01</strain>
    </source>
</reference>